<dbReference type="AlphaFoldDB" id="A0A8D0FUW9"/>
<keyword evidence="4" id="KW-1185">Reference proteome</keyword>
<reference evidence="3" key="2">
    <citation type="submission" date="2025-09" db="UniProtKB">
        <authorList>
            <consortium name="Ensembl"/>
        </authorList>
    </citation>
    <scope>IDENTIFICATION</scope>
</reference>
<organism evidence="3 4">
    <name type="scientific">Strix occidentalis caurina</name>
    <name type="common">northern spotted owl</name>
    <dbReference type="NCBI Taxonomy" id="311401"/>
    <lineage>
        <taxon>Eukaryota</taxon>
        <taxon>Metazoa</taxon>
        <taxon>Chordata</taxon>
        <taxon>Craniata</taxon>
        <taxon>Vertebrata</taxon>
        <taxon>Euteleostomi</taxon>
        <taxon>Archelosauria</taxon>
        <taxon>Archosauria</taxon>
        <taxon>Dinosauria</taxon>
        <taxon>Saurischia</taxon>
        <taxon>Theropoda</taxon>
        <taxon>Coelurosauria</taxon>
        <taxon>Aves</taxon>
        <taxon>Neognathae</taxon>
        <taxon>Neoaves</taxon>
        <taxon>Telluraves</taxon>
        <taxon>Strigiformes</taxon>
        <taxon>Strigidae</taxon>
        <taxon>Strix</taxon>
    </lineage>
</organism>
<protein>
    <recommendedName>
        <fullName evidence="2">KRAB domain-containing protein</fullName>
    </recommendedName>
</protein>
<dbReference type="Gene3D" id="6.10.140.140">
    <property type="match status" value="1"/>
</dbReference>
<dbReference type="CDD" id="cd07765">
    <property type="entry name" value="KRAB_A-box"/>
    <property type="match status" value="1"/>
</dbReference>
<name>A0A8D0FUW9_STROC</name>
<dbReference type="InterPro" id="IPR001909">
    <property type="entry name" value="KRAB"/>
</dbReference>
<feature type="domain" description="KRAB" evidence="2">
    <location>
        <begin position="71"/>
        <end position="106"/>
    </location>
</feature>
<proteinExistence type="predicted"/>
<evidence type="ECO:0000256" key="1">
    <source>
        <dbReference type="SAM" id="MobiDB-lite"/>
    </source>
</evidence>
<feature type="region of interest" description="Disordered" evidence="1">
    <location>
        <begin position="1"/>
        <end position="28"/>
    </location>
</feature>
<dbReference type="SUPFAM" id="SSF109640">
    <property type="entry name" value="KRAB domain (Kruppel-associated box)"/>
    <property type="match status" value="1"/>
</dbReference>
<dbReference type="InterPro" id="IPR036051">
    <property type="entry name" value="KRAB_dom_sf"/>
</dbReference>
<evidence type="ECO:0000259" key="2">
    <source>
        <dbReference type="Pfam" id="PF01352"/>
    </source>
</evidence>
<reference evidence="3" key="1">
    <citation type="submission" date="2025-08" db="UniProtKB">
        <authorList>
            <consortium name="Ensembl"/>
        </authorList>
    </citation>
    <scope>IDENTIFICATION</scope>
</reference>
<evidence type="ECO:0000313" key="3">
    <source>
        <dbReference type="Ensembl" id="ENSSOCP00000020603.1"/>
    </source>
</evidence>
<feature type="compositionally biased region" description="Low complexity" evidence="1">
    <location>
        <begin position="1"/>
        <end position="17"/>
    </location>
</feature>
<dbReference type="Pfam" id="PF01352">
    <property type="entry name" value="KRAB"/>
    <property type="match status" value="1"/>
</dbReference>
<accession>A0A8D0FUW9</accession>
<dbReference type="Ensembl" id="ENSSOCT00000021118.1">
    <property type="protein sequence ID" value="ENSSOCP00000020603.1"/>
    <property type="gene ID" value="ENSSOCG00000015402.1"/>
</dbReference>
<evidence type="ECO:0000313" key="4">
    <source>
        <dbReference type="Proteomes" id="UP000694551"/>
    </source>
</evidence>
<dbReference type="Proteomes" id="UP000694551">
    <property type="component" value="Unplaced"/>
</dbReference>
<dbReference type="GO" id="GO:0006355">
    <property type="term" value="P:regulation of DNA-templated transcription"/>
    <property type="evidence" value="ECO:0007669"/>
    <property type="project" value="InterPro"/>
</dbReference>
<sequence length="150" mass="16170">GAAQSSRDAASTSRASTPGQQSELSCRDAAPFLGGSGPALPCPAVCFPRGSGGAGEAPRRWLLCFQVTAACEDDAASLPEQEWGSLESRQKELYRIAMKGSYEAVVVSLGEAQSLPVCQTHYYPRGRIQRTAARRLLRWLGVRRRTGSER</sequence>